<evidence type="ECO:0000313" key="7">
    <source>
        <dbReference type="EMBL" id="PWH06860.1"/>
    </source>
</evidence>
<dbReference type="InterPro" id="IPR004307">
    <property type="entry name" value="TspO_MBR"/>
</dbReference>
<evidence type="ECO:0000256" key="5">
    <source>
        <dbReference type="ARBA" id="ARBA00023136"/>
    </source>
</evidence>
<evidence type="ECO:0000256" key="3">
    <source>
        <dbReference type="ARBA" id="ARBA00022692"/>
    </source>
</evidence>
<evidence type="ECO:0000256" key="1">
    <source>
        <dbReference type="ARBA" id="ARBA00004141"/>
    </source>
</evidence>
<dbReference type="GO" id="GO:0033013">
    <property type="term" value="P:tetrapyrrole metabolic process"/>
    <property type="evidence" value="ECO:0007669"/>
    <property type="project" value="UniProtKB-ARBA"/>
</dbReference>
<accession>A0A2U2RLW7</accession>
<dbReference type="EMBL" id="QFKX01000002">
    <property type="protein sequence ID" value="PWH06860.1"/>
    <property type="molecule type" value="Genomic_DNA"/>
</dbReference>
<dbReference type="PROSITE" id="PS51257">
    <property type="entry name" value="PROKAR_LIPOPROTEIN"/>
    <property type="match status" value="1"/>
</dbReference>
<keyword evidence="5 6" id="KW-0472">Membrane</keyword>
<dbReference type="RefSeq" id="WP_109275455.1">
    <property type="nucleotide sequence ID" value="NZ_QFKX01000002.1"/>
</dbReference>
<dbReference type="AlphaFoldDB" id="A0A2U2RLW7"/>
<evidence type="ECO:0000256" key="6">
    <source>
        <dbReference type="SAM" id="Phobius"/>
    </source>
</evidence>
<keyword evidence="3 6" id="KW-0812">Transmembrane</keyword>
<dbReference type="FunFam" id="1.20.1260.100:FF:000001">
    <property type="entry name" value="translocator protein 2"/>
    <property type="match status" value="1"/>
</dbReference>
<gene>
    <name evidence="7" type="ORF">DEO23_08125</name>
</gene>
<dbReference type="InterPro" id="IPR038330">
    <property type="entry name" value="TspO/MBR-related_sf"/>
</dbReference>
<comment type="subcellular location">
    <subcellularLocation>
        <location evidence="1">Membrane</location>
        <topology evidence="1">Multi-pass membrane protein</topology>
    </subcellularLocation>
</comment>
<keyword evidence="4 6" id="KW-1133">Transmembrane helix</keyword>
<dbReference type="Pfam" id="PF03073">
    <property type="entry name" value="TspO_MBR"/>
    <property type="match status" value="1"/>
</dbReference>
<keyword evidence="8" id="KW-1185">Reference proteome</keyword>
<dbReference type="CDD" id="cd15904">
    <property type="entry name" value="TSPO_MBR"/>
    <property type="match status" value="1"/>
</dbReference>
<comment type="caution">
    <text evidence="7">The sequence shown here is derived from an EMBL/GenBank/DDBJ whole genome shotgun (WGS) entry which is preliminary data.</text>
</comment>
<dbReference type="PANTHER" id="PTHR10057">
    <property type="entry name" value="PERIPHERAL-TYPE BENZODIAZEPINE RECEPTOR"/>
    <property type="match status" value="1"/>
</dbReference>
<dbReference type="Gene3D" id="1.20.1260.100">
    <property type="entry name" value="TspO/MBR protein"/>
    <property type="match status" value="1"/>
</dbReference>
<dbReference type="GO" id="GO:0016020">
    <property type="term" value="C:membrane"/>
    <property type="evidence" value="ECO:0007669"/>
    <property type="project" value="UniProtKB-SubCell"/>
</dbReference>
<organism evidence="7 8">
    <name type="scientific">Brachybacterium endophyticum</name>
    <dbReference type="NCBI Taxonomy" id="2182385"/>
    <lineage>
        <taxon>Bacteria</taxon>
        <taxon>Bacillati</taxon>
        <taxon>Actinomycetota</taxon>
        <taxon>Actinomycetes</taxon>
        <taxon>Micrococcales</taxon>
        <taxon>Dermabacteraceae</taxon>
        <taxon>Brachybacterium</taxon>
    </lineage>
</organism>
<evidence type="ECO:0000313" key="8">
    <source>
        <dbReference type="Proteomes" id="UP000245590"/>
    </source>
</evidence>
<dbReference type="PIRSF" id="PIRSF005859">
    <property type="entry name" value="PBR"/>
    <property type="match status" value="1"/>
</dbReference>
<sequence>MPTVRRRPLPRARHLVPTSLATLACAIVGTRATAVSVDSAWYESLRKPSFQPPRAAFPLAWTALYTDIAVVTAKALDELEPKERRRLVIALAANLGLNAAWCWTFFARREISLAVPVAAALAVSSTDLARRAGRARPALGLALAPYAGWTTFATALSWAIAVLNLEEQQVAARR</sequence>
<dbReference type="OrthoDB" id="9795496at2"/>
<proteinExistence type="inferred from homology"/>
<reference evidence="7 8" key="1">
    <citation type="submission" date="2018-05" db="EMBL/GenBank/DDBJ databases">
        <title>Brachybacterium sp. M1HQ-2T, whole genome shotgun sequence.</title>
        <authorList>
            <person name="Tuo L."/>
        </authorList>
    </citation>
    <scope>NUCLEOTIDE SEQUENCE [LARGE SCALE GENOMIC DNA]</scope>
    <source>
        <strain evidence="7 8">M1HQ-2</strain>
    </source>
</reference>
<feature type="transmembrane region" description="Helical" evidence="6">
    <location>
        <begin position="146"/>
        <end position="165"/>
    </location>
</feature>
<dbReference type="PANTHER" id="PTHR10057:SF0">
    <property type="entry name" value="TRANSLOCATOR PROTEIN"/>
    <property type="match status" value="1"/>
</dbReference>
<name>A0A2U2RLW7_9MICO</name>
<evidence type="ECO:0000256" key="4">
    <source>
        <dbReference type="ARBA" id="ARBA00022989"/>
    </source>
</evidence>
<protein>
    <submittedName>
        <fullName evidence="7">TspO protein</fullName>
    </submittedName>
</protein>
<dbReference type="Proteomes" id="UP000245590">
    <property type="component" value="Unassembled WGS sequence"/>
</dbReference>
<comment type="similarity">
    <text evidence="2">Belongs to the TspO/BZRP family.</text>
</comment>
<evidence type="ECO:0000256" key="2">
    <source>
        <dbReference type="ARBA" id="ARBA00007524"/>
    </source>
</evidence>